<evidence type="ECO:0000313" key="1">
    <source>
        <dbReference type="EMBL" id="GKT45923.1"/>
    </source>
</evidence>
<dbReference type="Proteomes" id="UP001055115">
    <property type="component" value="Unassembled WGS sequence"/>
</dbReference>
<organism evidence="1 2">
    <name type="scientific">Colletotrichum spaethianum</name>
    <dbReference type="NCBI Taxonomy" id="700344"/>
    <lineage>
        <taxon>Eukaryota</taxon>
        <taxon>Fungi</taxon>
        <taxon>Dikarya</taxon>
        <taxon>Ascomycota</taxon>
        <taxon>Pezizomycotina</taxon>
        <taxon>Sordariomycetes</taxon>
        <taxon>Hypocreomycetidae</taxon>
        <taxon>Glomerellales</taxon>
        <taxon>Glomerellaceae</taxon>
        <taxon>Colletotrichum</taxon>
        <taxon>Colletotrichum spaethianum species complex</taxon>
    </lineage>
</organism>
<keyword evidence="2" id="KW-1185">Reference proteome</keyword>
<dbReference type="RefSeq" id="XP_049128273.1">
    <property type="nucleotide sequence ID" value="XM_049272316.1"/>
</dbReference>
<sequence length="251" mass="28950">MCCERHMFESLQWEATRLWRAPSFSWASLADNVFYNDNSIAAKGFYVFQVLDAEVTRQSNPVFGQVVDAWDDMEAPLIEATLETHLPYDGSDLFNYNNPAPYSSMVSQRRCSSRKSVGDTHLAPRPIRTMSRDFAHGLGKAAYRVRDIGSVELNPPVTVWVMIVGYWWEHTNKYPNGQRWVTSIILGRSESLLGAYERLGYRNQPWPPWERILQEDFDRINAHVNNEGEKSHCRIVQVKLTNQKSLFKATT</sequence>
<reference evidence="1 2" key="1">
    <citation type="submission" date="2022-03" db="EMBL/GenBank/DDBJ databases">
        <title>Genome data of Colletotrichum spp.</title>
        <authorList>
            <person name="Utami Y.D."/>
            <person name="Hiruma K."/>
        </authorList>
    </citation>
    <scope>NUCLEOTIDE SEQUENCE [LARGE SCALE GENOMIC DNA]</scope>
    <source>
        <strain evidence="1 2">MAFF 239500</strain>
    </source>
</reference>
<comment type="caution">
    <text evidence="1">The sequence shown here is derived from an EMBL/GenBank/DDBJ whole genome shotgun (WGS) entry which is preliminary data.</text>
</comment>
<dbReference type="AlphaFoldDB" id="A0AA37P263"/>
<accession>A0AA37P263</accession>
<proteinExistence type="predicted"/>
<name>A0AA37P263_9PEZI</name>
<protein>
    <submittedName>
        <fullName evidence="1">Uncharacterized protein</fullName>
    </submittedName>
</protein>
<evidence type="ECO:0000313" key="2">
    <source>
        <dbReference type="Proteomes" id="UP001055115"/>
    </source>
</evidence>
<gene>
    <name evidence="1" type="ORF">ColSpa_06104</name>
</gene>
<dbReference type="GeneID" id="73326906"/>
<dbReference type="EMBL" id="BQXU01000014">
    <property type="protein sequence ID" value="GKT45923.1"/>
    <property type="molecule type" value="Genomic_DNA"/>
</dbReference>